<organism evidence="1 2">
    <name type="scientific">Faucicola osloensis</name>
    <name type="common">Moraxella osloensis</name>
    <dbReference type="NCBI Taxonomy" id="34062"/>
    <lineage>
        <taxon>Bacteria</taxon>
        <taxon>Pseudomonadati</taxon>
        <taxon>Pseudomonadota</taxon>
        <taxon>Gammaproteobacteria</taxon>
        <taxon>Moraxellales</taxon>
        <taxon>Moraxellaceae</taxon>
        <taxon>Faucicola</taxon>
    </lineage>
</organism>
<dbReference type="RefSeq" id="WP_101964124.1">
    <property type="nucleotide sequence ID" value="NZ_PKJS01000005.1"/>
</dbReference>
<dbReference type="InterPro" id="IPR027417">
    <property type="entry name" value="P-loop_NTPase"/>
</dbReference>
<protein>
    <recommendedName>
        <fullName evidence="3">Toprim domain-containing protein</fullName>
    </recommendedName>
</protein>
<dbReference type="CDD" id="cd01029">
    <property type="entry name" value="TOPRIM_primases"/>
    <property type="match status" value="1"/>
</dbReference>
<evidence type="ECO:0000313" key="2">
    <source>
        <dbReference type="Proteomes" id="UP000234914"/>
    </source>
</evidence>
<dbReference type="Proteomes" id="UP000234914">
    <property type="component" value="Unassembled WGS sequence"/>
</dbReference>
<dbReference type="EMBL" id="PKJS01000005">
    <property type="protein sequence ID" value="PKZ69092.1"/>
    <property type="molecule type" value="Genomic_DNA"/>
</dbReference>
<proteinExistence type="predicted"/>
<dbReference type="SUPFAM" id="SSF56731">
    <property type="entry name" value="DNA primase core"/>
    <property type="match status" value="1"/>
</dbReference>
<dbReference type="AlphaFoldDB" id="A0A2I1RIY8"/>
<dbReference type="Pfam" id="PF13155">
    <property type="entry name" value="Toprim_2"/>
    <property type="match status" value="1"/>
</dbReference>
<accession>A0A2I1RIY8</accession>
<reference evidence="1 2" key="1">
    <citation type="submission" date="2017-12" db="EMBL/GenBank/DDBJ databases">
        <title>Phylogenetic diversity of female urinary microbiome.</title>
        <authorList>
            <person name="Thomas-White K."/>
            <person name="Wolfe A.J."/>
        </authorList>
    </citation>
    <scope>NUCLEOTIDE SEQUENCE [LARGE SCALE GENOMIC DNA]</scope>
    <source>
        <strain evidence="1 2">UMB0416</strain>
    </source>
</reference>
<dbReference type="Gene3D" id="3.40.1360.10">
    <property type="match status" value="1"/>
</dbReference>
<gene>
    <name evidence="1" type="ORF">CYJ96_04665</name>
</gene>
<dbReference type="InterPro" id="IPR034154">
    <property type="entry name" value="TOPRIM_DnaG/twinkle"/>
</dbReference>
<sequence>MQHEIRDEILSRLKSDYAMKTSPDGKFLRYGKCPSCGKKELFVGADNPVTVQCGRENNCGYQESTRNLYPDLFVSVVKRSPPTPQNPKATADAYLSEVRGLDIKRWHNCYDQETYQNFSTRHTSPTIRFAIFNPDNNTQGYWERLIDPAKDDSKAKIKTGFSIGGLAWLPPDLMSKIAFVKRLFITEGIFDAMALIEHGYHAISSLSCGNYPHITLQQIKDQCNRLRLTLPTLVFAYDNDPAGQRYTRDFIAKARQQGFEATAIQPPYGKKQDWNDLHKAKKLSPEDMENYIYYGQLLVAENAKDKAKLVYHRNGNTNFYITFDNRTFWVKIDIDSYDKAFESHFTYAPDATEDDIKKAEANAQSDALNSCMSVNEIANCAIEPLYYQQNLITDESWYYIRIKSPKQADSKNTFTGSQLSSASEFKKRLLAVAPGVIYRGNSNQLDRILIDMISDIDRVETVDYIGYCDQHQAYIFNDRVIKNGVTYPINKDDFFELPNNVNIKTLAASPVISIHERPKQPINWVHDIVEGWGIQGIVALTGFLGSLVVQQIRAKQKSYPFLEIVGEPGTGKSTLLGFFWRLIGRDNHEGIDPNKSTKAGRLRTLSQTSNMPTVLIESDRDNAASGGRNNQFNWDELKNLYDGGSIGTRGMKNNGNEVYEPPFRGTIIISQNLQVQASKAILSRICHLFFKTETQTRASEAAARRIESYEIEQVSHFLDDFLKQERLILETFFNSKIPFETWLKDSGVKSFRVAHCHAQLYAMFIALATHVLPQLQPYTQAIQNQLLSMAMERDDALNSENPLVIQFWDVYDRLSHRNAQMAKDEVLNHSKSPEIIAINMPQFYQAAREFMYDLPPQSDIQEALRLSVHYKFIAANRVVSSRLENRSIRCWLFRRPATQSQ</sequence>
<name>A0A2I1RIY8_FAUOS</name>
<dbReference type="SUPFAM" id="SSF52540">
    <property type="entry name" value="P-loop containing nucleoside triphosphate hydrolases"/>
    <property type="match status" value="1"/>
</dbReference>
<comment type="caution">
    <text evidence="1">The sequence shown here is derived from an EMBL/GenBank/DDBJ whole genome shotgun (WGS) entry which is preliminary data.</text>
</comment>
<evidence type="ECO:0008006" key="3">
    <source>
        <dbReference type="Google" id="ProtNLM"/>
    </source>
</evidence>
<evidence type="ECO:0000313" key="1">
    <source>
        <dbReference type="EMBL" id="PKZ69092.1"/>
    </source>
</evidence>